<reference evidence="2 3" key="1">
    <citation type="journal article" date="2019" name="Int. J. Syst. Evol. Microbiol.">
        <title>The Global Catalogue of Microorganisms (GCM) 10K type strain sequencing project: providing services to taxonomists for standard genome sequencing and annotation.</title>
        <authorList>
            <consortium name="The Broad Institute Genomics Platform"/>
            <consortium name="The Broad Institute Genome Sequencing Center for Infectious Disease"/>
            <person name="Wu L."/>
            <person name="Ma J."/>
        </authorList>
    </citation>
    <scope>NUCLEOTIDE SEQUENCE [LARGE SCALE GENOMIC DNA]</scope>
    <source>
        <strain evidence="2 3">JCM 4087</strain>
    </source>
</reference>
<protein>
    <submittedName>
        <fullName evidence="2">Uncharacterized protein</fullName>
    </submittedName>
</protein>
<keyword evidence="1" id="KW-0812">Transmembrane</keyword>
<feature type="transmembrane region" description="Helical" evidence="1">
    <location>
        <begin position="41"/>
        <end position="59"/>
    </location>
</feature>
<sequence>MDAQCDVGVDPVTCLARHHADRWYLDYHPASHLWPLQWAEAGLTLAAAALAATAAVRWFRRTRA</sequence>
<keyword evidence="3" id="KW-1185">Reference proteome</keyword>
<comment type="caution">
    <text evidence="2">The sequence shown here is derived from an EMBL/GenBank/DDBJ whole genome shotgun (WGS) entry which is preliminary data.</text>
</comment>
<name>A0ABN3WTQ0_STRTU</name>
<dbReference type="Proteomes" id="UP001501102">
    <property type="component" value="Unassembled WGS sequence"/>
</dbReference>
<organism evidence="2 3">
    <name type="scientific">Streptomyces thioluteus</name>
    <dbReference type="NCBI Taxonomy" id="66431"/>
    <lineage>
        <taxon>Bacteria</taxon>
        <taxon>Bacillati</taxon>
        <taxon>Actinomycetota</taxon>
        <taxon>Actinomycetes</taxon>
        <taxon>Kitasatosporales</taxon>
        <taxon>Streptomycetaceae</taxon>
        <taxon>Streptomyces</taxon>
    </lineage>
</organism>
<gene>
    <name evidence="2" type="ORF">GCM10020221_24580</name>
</gene>
<keyword evidence="1" id="KW-1133">Transmembrane helix</keyword>
<keyword evidence="1" id="KW-0472">Membrane</keyword>
<evidence type="ECO:0000256" key="1">
    <source>
        <dbReference type="SAM" id="Phobius"/>
    </source>
</evidence>
<accession>A0ABN3WTQ0</accession>
<evidence type="ECO:0000313" key="3">
    <source>
        <dbReference type="Proteomes" id="UP001501102"/>
    </source>
</evidence>
<dbReference type="EMBL" id="BAAAXZ010000094">
    <property type="protein sequence ID" value="GAA2927729.1"/>
    <property type="molecule type" value="Genomic_DNA"/>
</dbReference>
<evidence type="ECO:0000313" key="2">
    <source>
        <dbReference type="EMBL" id="GAA2927729.1"/>
    </source>
</evidence>
<proteinExistence type="predicted"/>
<dbReference type="RefSeq" id="WP_344963052.1">
    <property type="nucleotide sequence ID" value="NZ_BAAAXZ010000094.1"/>
</dbReference>